<evidence type="ECO:0000313" key="3">
    <source>
        <dbReference type="Proteomes" id="UP000001593"/>
    </source>
</evidence>
<feature type="region of interest" description="Disordered" evidence="1">
    <location>
        <begin position="105"/>
        <end position="169"/>
    </location>
</feature>
<gene>
    <name evidence="2" type="ORF">NEMVEDRAFT_v1g232949</name>
</gene>
<proteinExistence type="predicted"/>
<dbReference type="InParanoid" id="A7SAM2"/>
<feature type="region of interest" description="Disordered" evidence="1">
    <location>
        <begin position="60"/>
        <end position="85"/>
    </location>
</feature>
<sequence>MLPQSPEFASIPGQRVKSKSICESNISDSVRSHLLSRSMDSGQRLEKPWNAWLAAKRGETSATLAPTPEESLKVPASPGGRKRSFQQWLNEKDMDEMRRLHEESQIEAQKVAHRSGKQIKGKSFEDWLEDKHRESQREKEKEKEKEDEHKGKVEMKQQRRRMSQAKYQSWLQDKELQALEEEEKRLGQAKEQLEKMRRKWEEQDELKKQQTSSSKRSVIRTQSCPTNKQHDISRQRFSSLQASK</sequence>
<feature type="region of interest" description="Disordered" evidence="1">
    <location>
        <begin position="183"/>
        <end position="244"/>
    </location>
</feature>
<evidence type="ECO:0000313" key="2">
    <source>
        <dbReference type="EMBL" id="EDO39244.1"/>
    </source>
</evidence>
<feature type="compositionally biased region" description="Polar residues" evidence="1">
    <location>
        <begin position="235"/>
        <end position="244"/>
    </location>
</feature>
<organism evidence="2 3">
    <name type="scientific">Nematostella vectensis</name>
    <name type="common">Starlet sea anemone</name>
    <dbReference type="NCBI Taxonomy" id="45351"/>
    <lineage>
        <taxon>Eukaryota</taxon>
        <taxon>Metazoa</taxon>
        <taxon>Cnidaria</taxon>
        <taxon>Anthozoa</taxon>
        <taxon>Hexacorallia</taxon>
        <taxon>Actiniaria</taxon>
        <taxon>Edwardsiidae</taxon>
        <taxon>Nematostella</taxon>
    </lineage>
</organism>
<reference evidence="2 3" key="1">
    <citation type="journal article" date="2007" name="Science">
        <title>Sea anemone genome reveals ancestral eumetazoan gene repertoire and genomic organization.</title>
        <authorList>
            <person name="Putnam N.H."/>
            <person name="Srivastava M."/>
            <person name="Hellsten U."/>
            <person name="Dirks B."/>
            <person name="Chapman J."/>
            <person name="Salamov A."/>
            <person name="Terry A."/>
            <person name="Shapiro H."/>
            <person name="Lindquist E."/>
            <person name="Kapitonov V.V."/>
            <person name="Jurka J."/>
            <person name="Genikhovich G."/>
            <person name="Grigoriev I.V."/>
            <person name="Lucas S.M."/>
            <person name="Steele R.E."/>
            <person name="Finnerty J.R."/>
            <person name="Technau U."/>
            <person name="Martindale M.Q."/>
            <person name="Rokhsar D.S."/>
        </authorList>
    </citation>
    <scope>NUCLEOTIDE SEQUENCE [LARGE SCALE GENOMIC DNA]</scope>
    <source>
        <strain evidence="3">CH2 X CH6</strain>
    </source>
</reference>
<keyword evidence="3" id="KW-1185">Reference proteome</keyword>
<accession>A7SAM2</accession>
<dbReference type="AlphaFoldDB" id="A7SAM2"/>
<evidence type="ECO:0000256" key="1">
    <source>
        <dbReference type="SAM" id="MobiDB-lite"/>
    </source>
</evidence>
<feature type="compositionally biased region" description="Basic and acidic residues" evidence="1">
    <location>
        <begin position="122"/>
        <end position="157"/>
    </location>
</feature>
<protein>
    <recommendedName>
        <fullName evidence="4">Coiled-coil domain-containing protein 34</fullName>
    </recommendedName>
</protein>
<feature type="compositionally biased region" description="Polar residues" evidence="1">
    <location>
        <begin position="209"/>
        <end position="227"/>
    </location>
</feature>
<name>A7SAM2_NEMVE</name>
<dbReference type="EMBL" id="DS469610">
    <property type="protein sequence ID" value="EDO39244.1"/>
    <property type="molecule type" value="Genomic_DNA"/>
</dbReference>
<feature type="compositionally biased region" description="Basic and acidic residues" evidence="1">
    <location>
        <begin position="183"/>
        <end position="208"/>
    </location>
</feature>
<dbReference type="KEGG" id="nve:5510835"/>
<dbReference type="Proteomes" id="UP000001593">
    <property type="component" value="Unassembled WGS sequence"/>
</dbReference>
<dbReference type="OrthoDB" id="5990183at2759"/>
<dbReference type="HOGENOM" id="CLU_1139163_0_0_1"/>
<feature type="compositionally biased region" description="Basic residues" evidence="1">
    <location>
        <begin position="111"/>
        <end position="120"/>
    </location>
</feature>
<evidence type="ECO:0008006" key="4">
    <source>
        <dbReference type="Google" id="ProtNLM"/>
    </source>
</evidence>